<sequence length="178" mass="20549">MGRRSAKIAYAGTYEKAYQKYSKPSKTPKKYVRHWPERLKAAEPSTNFRGILGQRDGLHPMLDFVQHTLDQMLQQVLSSLTNPQSTSDKPEFYPQIARLMLTYPLTWREDDRKLFKSMMEKAAARIFVQEKPVKEQFKVELICSEPPKYGCSLSISVAAPLTLPMWILAGRLEARINR</sequence>
<name>A0A4E0R1X4_9GAMM</name>
<evidence type="ECO:0000313" key="1">
    <source>
        <dbReference type="EMBL" id="TGO02972.1"/>
    </source>
</evidence>
<comment type="caution">
    <text evidence="1">The sequence shown here is derived from an EMBL/GenBank/DDBJ whole genome shotgun (WGS) entry which is preliminary data.</text>
</comment>
<evidence type="ECO:0000313" key="2">
    <source>
        <dbReference type="Proteomes" id="UP000030428"/>
    </source>
</evidence>
<accession>A0A4E0R1X4</accession>
<proteinExistence type="predicted"/>
<gene>
    <name evidence="1" type="ORF">PN36_15065</name>
</gene>
<organism evidence="1 2">
    <name type="scientific">Candidatus Thiomargarita nelsonii</name>
    <dbReference type="NCBI Taxonomy" id="1003181"/>
    <lineage>
        <taxon>Bacteria</taxon>
        <taxon>Pseudomonadati</taxon>
        <taxon>Pseudomonadota</taxon>
        <taxon>Gammaproteobacteria</taxon>
        <taxon>Thiotrichales</taxon>
        <taxon>Thiotrichaceae</taxon>
        <taxon>Thiomargarita</taxon>
    </lineage>
</organism>
<dbReference type="AlphaFoldDB" id="A0A4E0R1X4"/>
<dbReference type="Proteomes" id="UP000030428">
    <property type="component" value="Unassembled WGS sequence"/>
</dbReference>
<reference evidence="1 2" key="1">
    <citation type="journal article" date="2016" name="Front. Microbiol.">
        <title>Single-Cell (Meta-)Genomics of a Dimorphic Candidatus Thiomargarita nelsonii Reveals Genomic Plasticity.</title>
        <authorList>
            <person name="Flood B.E."/>
            <person name="Fliss P."/>
            <person name="Jones D.S."/>
            <person name="Dick G.J."/>
            <person name="Jain S."/>
            <person name="Kaster A.K."/>
            <person name="Winkel M."/>
            <person name="Mussmann M."/>
            <person name="Bailey J."/>
        </authorList>
    </citation>
    <scope>NUCLEOTIDE SEQUENCE [LARGE SCALE GENOMIC DNA]</scope>
    <source>
        <strain evidence="1">Hydrate Ridge</strain>
    </source>
</reference>
<protein>
    <submittedName>
        <fullName evidence="1">Uncharacterized protein</fullName>
    </submittedName>
</protein>
<keyword evidence="2" id="KW-1185">Reference proteome</keyword>
<dbReference type="EMBL" id="JSZA02000054">
    <property type="protein sequence ID" value="TGO02972.1"/>
    <property type="molecule type" value="Genomic_DNA"/>
</dbReference>